<feature type="compositionally biased region" description="Low complexity" evidence="1">
    <location>
        <begin position="432"/>
        <end position="441"/>
    </location>
</feature>
<feature type="compositionally biased region" description="Low complexity" evidence="1">
    <location>
        <begin position="47"/>
        <end position="62"/>
    </location>
</feature>
<evidence type="ECO:0000313" key="2">
    <source>
        <dbReference type="EMBL" id="JAP42633.1"/>
    </source>
</evidence>
<feature type="compositionally biased region" description="Basic and acidic residues" evidence="1">
    <location>
        <begin position="1"/>
        <end position="10"/>
    </location>
</feature>
<feature type="region of interest" description="Disordered" evidence="1">
    <location>
        <begin position="1"/>
        <end position="79"/>
    </location>
</feature>
<name>A0A0X3NTG9_SCHSO</name>
<dbReference type="EMBL" id="GEEE01020592">
    <property type="protein sequence ID" value="JAP42633.1"/>
    <property type="molecule type" value="Transcribed_RNA"/>
</dbReference>
<organism evidence="2">
    <name type="scientific">Schistocephalus solidus</name>
    <name type="common">Tapeworm</name>
    <dbReference type="NCBI Taxonomy" id="70667"/>
    <lineage>
        <taxon>Eukaryota</taxon>
        <taxon>Metazoa</taxon>
        <taxon>Spiralia</taxon>
        <taxon>Lophotrochozoa</taxon>
        <taxon>Platyhelminthes</taxon>
        <taxon>Cestoda</taxon>
        <taxon>Eucestoda</taxon>
        <taxon>Diphyllobothriidea</taxon>
        <taxon>Diphyllobothriidae</taxon>
        <taxon>Schistocephalus</taxon>
    </lineage>
</organism>
<evidence type="ECO:0000256" key="1">
    <source>
        <dbReference type="SAM" id="MobiDB-lite"/>
    </source>
</evidence>
<feature type="compositionally biased region" description="Basic and acidic residues" evidence="1">
    <location>
        <begin position="23"/>
        <end position="35"/>
    </location>
</feature>
<proteinExistence type="predicted"/>
<gene>
    <name evidence="2" type="ORF">TR88082</name>
</gene>
<protein>
    <submittedName>
        <fullName evidence="2">Uncharacterized protein</fullName>
    </submittedName>
</protein>
<feature type="region of interest" description="Disordered" evidence="1">
    <location>
        <begin position="115"/>
        <end position="140"/>
    </location>
</feature>
<reference evidence="2" key="1">
    <citation type="submission" date="2016-01" db="EMBL/GenBank/DDBJ databases">
        <title>Reference transcriptome for the parasite Schistocephalus solidus: insights into the molecular evolution of parasitism.</title>
        <authorList>
            <person name="Hebert F.O."/>
            <person name="Grambauer S."/>
            <person name="Barber I."/>
            <person name="Landry C.R."/>
            <person name="Aubin-Horth N."/>
        </authorList>
    </citation>
    <scope>NUCLEOTIDE SEQUENCE</scope>
</reference>
<feature type="compositionally biased region" description="Acidic residues" evidence="1">
    <location>
        <begin position="63"/>
        <end position="79"/>
    </location>
</feature>
<sequence>MLTVDKETFNEKPPLPKARRHSLREVMKVTAEKPFENTADSSATRPNFNFSEQNNFEESSSATEEEDSASEEDGDEFEELQLSCNSLQASRFRFDGDSEDLIPKLLANESTSSSFEKWPTFTPERQTKGSPAAQLPLSGPNPCTASGQVPFPMEALPLTKSLEGLKAAAATGDILAQWRFRRRMEGSQMSLLPLSGFCSQQHPPELLQPAIYPPRYANFPTVPLSHIPLQTHQQPVPASYSSSPNISSLVLNNTRSCGCNNFSSAITGLPNTPGPSLAAPRKVVLRETSVQYESNDVDQSSGRGPKTTSKSSETPKWMIEKLLVKSVRSVAIQRGSEKGNKHAGALLARTLSKNQTDAAVQCAEQPLNAEPAENEPAQDSSSPPNRLPCLITQVVRQHLSYDRSRAGNNVSNVVWNNSPQRNAAPSTHADDSSTWPTPISSPLSSITPIKSSCDSGRSIDFTNAAARKGPFGDWIQHRLSTGVDAPDNVASADFDLTFSEDVILQQLRAARDNCARKLRSASTLSFQILLSFS</sequence>
<dbReference type="EMBL" id="GEEE01010107">
    <property type="protein sequence ID" value="JAP53118.1"/>
    <property type="molecule type" value="Transcribed_RNA"/>
</dbReference>
<dbReference type="AlphaFoldDB" id="A0A0X3NTG9"/>
<accession>A0A0X3NTG9</accession>
<feature type="region of interest" description="Disordered" evidence="1">
    <location>
        <begin position="416"/>
        <end position="441"/>
    </location>
</feature>
<feature type="region of interest" description="Disordered" evidence="1">
    <location>
        <begin position="290"/>
        <end position="314"/>
    </location>
</feature>